<dbReference type="EMBL" id="EF083498">
    <property type="protein sequence ID" value="ABK22844.1"/>
    <property type="molecule type" value="mRNA"/>
</dbReference>
<dbReference type="GO" id="GO:0016787">
    <property type="term" value="F:hydrolase activity"/>
    <property type="evidence" value="ECO:0007669"/>
    <property type="project" value="InterPro"/>
</dbReference>
<dbReference type="Pfam" id="PF07859">
    <property type="entry name" value="Abhydrolase_3"/>
    <property type="match status" value="1"/>
</dbReference>
<dbReference type="AlphaFoldDB" id="A9NQD3"/>
<feature type="active site" evidence="1">
    <location>
        <position position="161"/>
    </location>
</feature>
<dbReference type="InterPro" id="IPR050466">
    <property type="entry name" value="Carboxylest/Gibb_receptor"/>
</dbReference>
<evidence type="ECO:0000313" key="3">
    <source>
        <dbReference type="EMBL" id="ABK22844.1"/>
    </source>
</evidence>
<dbReference type="InterPro" id="IPR013094">
    <property type="entry name" value="AB_hydrolase_3"/>
</dbReference>
<proteinExistence type="evidence at transcript level"/>
<organism evidence="3">
    <name type="scientific">Picea sitchensis</name>
    <name type="common">Sitka spruce</name>
    <name type="synonym">Pinus sitchensis</name>
    <dbReference type="NCBI Taxonomy" id="3332"/>
    <lineage>
        <taxon>Eukaryota</taxon>
        <taxon>Viridiplantae</taxon>
        <taxon>Streptophyta</taxon>
        <taxon>Embryophyta</taxon>
        <taxon>Tracheophyta</taxon>
        <taxon>Spermatophyta</taxon>
        <taxon>Pinopsida</taxon>
        <taxon>Pinidae</taxon>
        <taxon>Conifers I</taxon>
        <taxon>Pinales</taxon>
        <taxon>Pinaceae</taxon>
        <taxon>Picea</taxon>
    </lineage>
</organism>
<dbReference type="InterPro" id="IPR029058">
    <property type="entry name" value="AB_hydrolase_fold"/>
</dbReference>
<dbReference type="Gene3D" id="3.40.50.1820">
    <property type="entry name" value="alpha/beta hydrolase"/>
    <property type="match status" value="1"/>
</dbReference>
<name>A9NQD3_PICSI</name>
<dbReference type="PROSITE" id="PS01174">
    <property type="entry name" value="LIPASE_GDXG_SER"/>
    <property type="match status" value="1"/>
</dbReference>
<accession>A9NQD3</accession>
<feature type="domain" description="Alpha/beta hydrolase fold-3" evidence="2">
    <location>
        <begin position="70"/>
        <end position="295"/>
    </location>
</feature>
<protein>
    <recommendedName>
        <fullName evidence="2">Alpha/beta hydrolase fold-3 domain-containing protein</fullName>
    </recommendedName>
</protein>
<reference evidence="3" key="1">
    <citation type="journal article" date="2008" name="BMC Genomics">
        <title>A conifer genomics resource of 200,000 spruce (Picea spp.) ESTs and 6,464 high-quality, sequence-finished full-length cDNAs for Sitka spruce (Picea sitchensis).</title>
        <authorList>
            <person name="Ralph S.G."/>
            <person name="Chun H.J."/>
            <person name="Kolosova N."/>
            <person name="Cooper D."/>
            <person name="Oddy C."/>
            <person name="Ritland C.E."/>
            <person name="Kirkpatrick R."/>
            <person name="Moore R."/>
            <person name="Barber S."/>
            <person name="Holt R.A."/>
            <person name="Jones S.J."/>
            <person name="Marra M.A."/>
            <person name="Douglas C.J."/>
            <person name="Ritland K."/>
            <person name="Bohlmann J."/>
        </authorList>
    </citation>
    <scope>NUCLEOTIDE SEQUENCE</scope>
    <source>
        <tissue evidence="3">Green portion of the leader tissue</tissue>
    </source>
</reference>
<dbReference type="InterPro" id="IPR033140">
    <property type="entry name" value="Lipase_GDXG_put_SER_AS"/>
</dbReference>
<sequence>MEATVVEDCRGVLQVYSNGTITRSQKPSFVAPFEDDGRVLSKDVVFEPSLGLELRLYIPALVVTTKLPIFVYFHGGGFCIGSRTWPNFHNYCLRLAASLNAIVVAPDYRLGPEHRLPDALDDGFWALRWIRAQAAAAGSSAAEPWLADHADFARVYVSGDSAGGSIAHHVSVRAQSEDWGQMKIKGYVHLMAFYGGEDRKPSEAMCPTDARLNLELNDRFWRLSLPVGANRDHPICNPLAPGAPCLSNVALPPVLVVAGGRDLLRDREIEYAEVLKSSGKEVELAVFEEEEHGFFTLTPNSPASGRLMERIIQFMKAHP</sequence>
<dbReference type="SUPFAM" id="SSF53474">
    <property type="entry name" value="alpha/beta-Hydrolases"/>
    <property type="match status" value="1"/>
</dbReference>
<dbReference type="PANTHER" id="PTHR23024">
    <property type="entry name" value="ARYLACETAMIDE DEACETYLASE"/>
    <property type="match status" value="1"/>
</dbReference>
<dbReference type="PANTHER" id="PTHR23024:SF535">
    <property type="entry name" value="OS07G0162900 PROTEIN"/>
    <property type="match status" value="1"/>
</dbReference>
<evidence type="ECO:0000256" key="1">
    <source>
        <dbReference type="PROSITE-ProRule" id="PRU10038"/>
    </source>
</evidence>
<evidence type="ECO:0000259" key="2">
    <source>
        <dbReference type="Pfam" id="PF07859"/>
    </source>
</evidence>